<proteinExistence type="inferred from homology"/>
<dbReference type="EMBL" id="BDRX01000029">
    <property type="protein sequence ID" value="GBF92079.1"/>
    <property type="molecule type" value="Genomic_DNA"/>
</dbReference>
<protein>
    <recommendedName>
        <fullName evidence="5">Gem-associated protein 2</fullName>
    </recommendedName>
</protein>
<name>A0A2V0NXL2_9CHLO</name>
<dbReference type="STRING" id="307507.A0A2V0NXL2"/>
<feature type="compositionally biased region" description="Gly residues" evidence="2">
    <location>
        <begin position="107"/>
        <end position="120"/>
    </location>
</feature>
<evidence type="ECO:0000313" key="3">
    <source>
        <dbReference type="EMBL" id="GBF92079.1"/>
    </source>
</evidence>
<dbReference type="Pfam" id="PF04938">
    <property type="entry name" value="SIP1"/>
    <property type="match status" value="1"/>
</dbReference>
<dbReference type="PANTHER" id="PTHR12794:SF0">
    <property type="entry name" value="GEM-ASSOCIATED PROTEIN 2"/>
    <property type="match status" value="1"/>
</dbReference>
<dbReference type="GO" id="GO:0032797">
    <property type="term" value="C:SMN complex"/>
    <property type="evidence" value="ECO:0007669"/>
    <property type="project" value="TreeGrafter"/>
</dbReference>
<dbReference type="InterPro" id="IPR035426">
    <property type="entry name" value="Gemin2/Brr1"/>
</dbReference>
<evidence type="ECO:0000313" key="4">
    <source>
        <dbReference type="Proteomes" id="UP000247498"/>
    </source>
</evidence>
<comment type="similarity">
    <text evidence="1">Belongs to the gemin-2 family.</text>
</comment>
<evidence type="ECO:0000256" key="2">
    <source>
        <dbReference type="SAM" id="MobiDB-lite"/>
    </source>
</evidence>
<dbReference type="InParanoid" id="A0A2V0NXL2"/>
<feature type="compositionally biased region" description="Low complexity" evidence="2">
    <location>
        <begin position="90"/>
        <end position="106"/>
    </location>
</feature>
<accession>A0A2V0NXL2</accession>
<feature type="region of interest" description="Disordered" evidence="2">
    <location>
        <begin position="1"/>
        <end position="57"/>
    </location>
</feature>
<dbReference type="OrthoDB" id="428895at2759"/>
<reference evidence="3 4" key="1">
    <citation type="journal article" date="2018" name="Sci. Rep.">
        <title>Raphidocelis subcapitata (=Pseudokirchneriella subcapitata) provides an insight into genome evolution and environmental adaptations in the Sphaeropleales.</title>
        <authorList>
            <person name="Suzuki S."/>
            <person name="Yamaguchi H."/>
            <person name="Nakajima N."/>
            <person name="Kawachi M."/>
        </authorList>
    </citation>
    <scope>NUCLEOTIDE SEQUENCE [LARGE SCALE GENOMIC DNA]</scope>
    <source>
        <strain evidence="3 4">NIES-35</strain>
    </source>
</reference>
<dbReference type="GO" id="GO:0005634">
    <property type="term" value="C:nucleus"/>
    <property type="evidence" value="ECO:0007669"/>
    <property type="project" value="TreeGrafter"/>
</dbReference>
<gene>
    <name evidence="3" type="ORF">Rsub_04426</name>
</gene>
<dbReference type="Proteomes" id="UP000247498">
    <property type="component" value="Unassembled WGS sequence"/>
</dbReference>
<feature type="region of interest" description="Disordered" evidence="2">
    <location>
        <begin position="200"/>
        <end position="234"/>
    </location>
</feature>
<evidence type="ECO:0000256" key="1">
    <source>
        <dbReference type="ARBA" id="ARBA00025758"/>
    </source>
</evidence>
<feature type="region of interest" description="Disordered" evidence="2">
    <location>
        <begin position="79"/>
        <end position="135"/>
    </location>
</feature>
<comment type="caution">
    <text evidence="3">The sequence shown here is derived from an EMBL/GenBank/DDBJ whole genome shotgun (WGS) entry which is preliminary data.</text>
</comment>
<feature type="compositionally biased region" description="Gly residues" evidence="2">
    <location>
        <begin position="214"/>
        <end position="234"/>
    </location>
</feature>
<dbReference type="AlphaFoldDB" id="A0A2V0NXL2"/>
<evidence type="ECO:0008006" key="5">
    <source>
        <dbReference type="Google" id="ProtNLM"/>
    </source>
</evidence>
<dbReference type="GO" id="GO:0000387">
    <property type="term" value="P:spliceosomal snRNP assembly"/>
    <property type="evidence" value="ECO:0007669"/>
    <property type="project" value="InterPro"/>
</dbReference>
<organism evidence="3 4">
    <name type="scientific">Raphidocelis subcapitata</name>
    <dbReference type="NCBI Taxonomy" id="307507"/>
    <lineage>
        <taxon>Eukaryota</taxon>
        <taxon>Viridiplantae</taxon>
        <taxon>Chlorophyta</taxon>
        <taxon>core chlorophytes</taxon>
        <taxon>Chlorophyceae</taxon>
        <taxon>CS clade</taxon>
        <taxon>Sphaeropleales</taxon>
        <taxon>Selenastraceae</taxon>
        <taxon>Raphidocelis</taxon>
    </lineage>
</organism>
<dbReference type="Gene3D" id="1.20.58.1070">
    <property type="match status" value="1"/>
</dbReference>
<sequence length="356" mass="37082">MEAGTRQPPPQQPPPYDEEDDDASSGSGGGDEDDLRGYGIYQALPVEGEPDWSTAEAQDAEEYLRRVVRADIDVEALSARDEARRRQREQQQQQQQQQQDQPQEAAGAGGGRQAAPGGGKAARQHHPLSAAGGPQLSAGEALAAAPDWAVPSGGWVRAFVEDFQRLRLRAADAYASGELASSSPLPGPNDHQAWDRLCFGRGGGAAAEPEHPEAGGGDGDGNNAGDGGSGGGAVPGSEITFLSPSILPTLMALEPVGVSAVFNRHVQQLLDCQPPSLPLARAQWLFALAARLEKPLTADAAASFRALLRRCAALRAGVGGADDPALPRLNVLIAVAGAYFGQDEGLVQLVDASELV</sequence>
<keyword evidence="4" id="KW-1185">Reference proteome</keyword>
<dbReference type="PANTHER" id="PTHR12794">
    <property type="entry name" value="GEMIN2"/>
    <property type="match status" value="1"/>
</dbReference>